<dbReference type="Proteomes" id="UP000612746">
    <property type="component" value="Unassembled WGS sequence"/>
</dbReference>
<dbReference type="InterPro" id="IPR044609">
    <property type="entry name" value="FKBP2/11"/>
</dbReference>
<dbReference type="Gene3D" id="3.10.50.40">
    <property type="match status" value="1"/>
</dbReference>
<dbReference type="PANTHER" id="PTHR45779">
    <property type="entry name" value="PEPTIDYLPROLYL ISOMERASE"/>
    <property type="match status" value="1"/>
</dbReference>
<feature type="chain" id="PRO_5034064927" description="peptidylprolyl isomerase" evidence="7">
    <location>
        <begin position="21"/>
        <end position="223"/>
    </location>
</feature>
<evidence type="ECO:0000256" key="2">
    <source>
        <dbReference type="ARBA" id="ARBA00013194"/>
    </source>
</evidence>
<keyword evidence="4 5" id="KW-0413">Isomerase</keyword>
<evidence type="ECO:0000313" key="9">
    <source>
        <dbReference type="EMBL" id="KAG2183046.1"/>
    </source>
</evidence>
<dbReference type="InterPro" id="IPR046357">
    <property type="entry name" value="PPIase_dom_sf"/>
</dbReference>
<gene>
    <name evidence="9" type="ORF">INT44_006027</name>
</gene>
<keyword evidence="10" id="KW-1185">Reference proteome</keyword>
<dbReference type="GO" id="GO:0005783">
    <property type="term" value="C:endoplasmic reticulum"/>
    <property type="evidence" value="ECO:0007669"/>
    <property type="project" value="TreeGrafter"/>
</dbReference>
<dbReference type="AlphaFoldDB" id="A0A8H7Q1M5"/>
<dbReference type="PROSITE" id="PS50059">
    <property type="entry name" value="FKBP_PPIASE"/>
    <property type="match status" value="1"/>
</dbReference>
<evidence type="ECO:0000256" key="3">
    <source>
        <dbReference type="ARBA" id="ARBA00023110"/>
    </source>
</evidence>
<name>A0A8H7Q1M5_9FUNG</name>
<organism evidence="9 10">
    <name type="scientific">Umbelopsis vinacea</name>
    <dbReference type="NCBI Taxonomy" id="44442"/>
    <lineage>
        <taxon>Eukaryota</taxon>
        <taxon>Fungi</taxon>
        <taxon>Fungi incertae sedis</taxon>
        <taxon>Mucoromycota</taxon>
        <taxon>Mucoromycotina</taxon>
        <taxon>Umbelopsidomycetes</taxon>
        <taxon>Umbelopsidales</taxon>
        <taxon>Umbelopsidaceae</taxon>
        <taxon>Umbelopsis</taxon>
    </lineage>
</organism>
<feature type="region of interest" description="Disordered" evidence="6">
    <location>
        <begin position="201"/>
        <end position="223"/>
    </location>
</feature>
<dbReference type="OrthoDB" id="1902587at2759"/>
<feature type="signal peptide" evidence="7">
    <location>
        <begin position="1"/>
        <end position="20"/>
    </location>
</feature>
<proteinExistence type="predicted"/>
<evidence type="ECO:0000256" key="5">
    <source>
        <dbReference type="PROSITE-ProRule" id="PRU00277"/>
    </source>
</evidence>
<dbReference type="Pfam" id="PF00254">
    <property type="entry name" value="FKBP_C"/>
    <property type="match status" value="1"/>
</dbReference>
<comment type="catalytic activity">
    <reaction evidence="1 5">
        <text>[protein]-peptidylproline (omega=180) = [protein]-peptidylproline (omega=0)</text>
        <dbReference type="Rhea" id="RHEA:16237"/>
        <dbReference type="Rhea" id="RHEA-COMP:10747"/>
        <dbReference type="Rhea" id="RHEA-COMP:10748"/>
        <dbReference type="ChEBI" id="CHEBI:83833"/>
        <dbReference type="ChEBI" id="CHEBI:83834"/>
        <dbReference type="EC" id="5.2.1.8"/>
    </reaction>
</comment>
<feature type="domain" description="PPIase FKBP-type" evidence="8">
    <location>
        <begin position="73"/>
        <end position="163"/>
    </location>
</feature>
<dbReference type="GO" id="GO:0003755">
    <property type="term" value="F:peptidyl-prolyl cis-trans isomerase activity"/>
    <property type="evidence" value="ECO:0007669"/>
    <property type="project" value="UniProtKB-KW"/>
</dbReference>
<accession>A0A8H7Q1M5</accession>
<evidence type="ECO:0000313" key="10">
    <source>
        <dbReference type="Proteomes" id="UP000612746"/>
    </source>
</evidence>
<evidence type="ECO:0000256" key="7">
    <source>
        <dbReference type="SAM" id="SignalP"/>
    </source>
</evidence>
<keyword evidence="3 5" id="KW-0697">Rotamase</keyword>
<evidence type="ECO:0000256" key="1">
    <source>
        <dbReference type="ARBA" id="ARBA00000971"/>
    </source>
</evidence>
<evidence type="ECO:0000256" key="6">
    <source>
        <dbReference type="SAM" id="MobiDB-lite"/>
    </source>
</evidence>
<dbReference type="EC" id="5.2.1.8" evidence="2 5"/>
<keyword evidence="7" id="KW-0732">Signal</keyword>
<reference evidence="9" key="1">
    <citation type="submission" date="2020-12" db="EMBL/GenBank/DDBJ databases">
        <title>Metabolic potential, ecology and presence of endohyphal bacteria is reflected in genomic diversity of Mucoromycotina.</title>
        <authorList>
            <person name="Muszewska A."/>
            <person name="Okrasinska A."/>
            <person name="Steczkiewicz K."/>
            <person name="Drgas O."/>
            <person name="Orlowska M."/>
            <person name="Perlinska-Lenart U."/>
            <person name="Aleksandrzak-Piekarczyk T."/>
            <person name="Szatraj K."/>
            <person name="Zielenkiewicz U."/>
            <person name="Pilsyk S."/>
            <person name="Malc E."/>
            <person name="Mieczkowski P."/>
            <person name="Kruszewska J.S."/>
            <person name="Biernat P."/>
            <person name="Pawlowska J."/>
        </authorList>
    </citation>
    <scope>NUCLEOTIDE SEQUENCE</scope>
    <source>
        <strain evidence="9">WA0000051536</strain>
    </source>
</reference>
<protein>
    <recommendedName>
        <fullName evidence="2 5">peptidylprolyl isomerase</fullName>
        <ecNumber evidence="2 5">5.2.1.8</ecNumber>
    </recommendedName>
</protein>
<dbReference type="EMBL" id="JAEPRA010000007">
    <property type="protein sequence ID" value="KAG2183046.1"/>
    <property type="molecule type" value="Genomic_DNA"/>
</dbReference>
<dbReference type="InterPro" id="IPR001179">
    <property type="entry name" value="PPIase_FKBP_dom"/>
</dbReference>
<evidence type="ECO:0000259" key="8">
    <source>
        <dbReference type="PROSITE" id="PS50059"/>
    </source>
</evidence>
<dbReference type="SUPFAM" id="SSF54534">
    <property type="entry name" value="FKBP-like"/>
    <property type="match status" value="1"/>
</dbReference>
<evidence type="ECO:0000256" key="4">
    <source>
        <dbReference type="ARBA" id="ARBA00023235"/>
    </source>
</evidence>
<dbReference type="PANTHER" id="PTHR45779:SF7">
    <property type="entry name" value="PEPTIDYLPROLYL ISOMERASE"/>
    <property type="match status" value="1"/>
</dbReference>
<sequence length="223" mass="24827">MKCWSSLILLITLLATAVLAERRHPQTPPEVLRIGKYLSHPTAKICHNRDPKHTPTIGVLRKPETCKGKVAKGTEVTVNYKAYRWDDELPFDSTYDESRTAIKFKQGDKSVIPGLDLGIEGMCIGEARRLLIPANLAYGEMGLPGTIEPNTDLMYEVELVYSTTTFTNPWFWAGLAGLVTMYVVFDRMAKNVESSKAANFIEKKESKTASSEGTVEPADKKND</sequence>
<comment type="caution">
    <text evidence="9">The sequence shown here is derived from an EMBL/GenBank/DDBJ whole genome shotgun (WGS) entry which is preliminary data.</text>
</comment>